<dbReference type="PATRIC" id="fig|1240687.3.peg.1549"/>
<evidence type="ECO:0000313" key="2">
    <source>
        <dbReference type="EMBL" id="EMK24552.1"/>
    </source>
</evidence>
<protein>
    <submittedName>
        <fullName evidence="3">Uncharacterized protein</fullName>
    </submittedName>
</protein>
<evidence type="ECO:0000313" key="4">
    <source>
        <dbReference type="Proteomes" id="UP000011980"/>
    </source>
</evidence>
<dbReference type="EMBL" id="ANCE01000096">
    <property type="protein sequence ID" value="EMK24552.1"/>
    <property type="molecule type" value="Genomic_DNA"/>
</dbReference>
<evidence type="ECO:0000313" key="1">
    <source>
        <dbReference type="EMBL" id="EMK22421.1"/>
    </source>
</evidence>
<comment type="caution">
    <text evidence="3">The sequence shown here is derived from an EMBL/GenBank/DDBJ whole genome shotgun (WGS) entry which is preliminary data.</text>
</comment>
<gene>
    <name evidence="3" type="ORF">LEP1GSC008_0599</name>
    <name evidence="1" type="ORF">LEP1GSC008_1558</name>
    <name evidence="2" type="ORF">LEP1GSC008_2631</name>
</gene>
<dbReference type="EMBL" id="ANCE01000079">
    <property type="protein sequence ID" value="EMK24886.1"/>
    <property type="molecule type" value="Genomic_DNA"/>
</dbReference>
<reference evidence="3 4" key="1">
    <citation type="submission" date="2013-01" db="EMBL/GenBank/DDBJ databases">
        <authorList>
            <person name="Harkins D.M."/>
            <person name="Durkin A.S."/>
            <person name="Brinkac L.M."/>
            <person name="Haft D.H."/>
            <person name="Selengut J.D."/>
            <person name="Sanka R."/>
            <person name="DePew J."/>
            <person name="Purushe J."/>
            <person name="Galloway R.L."/>
            <person name="Vinetz J.M."/>
            <person name="Sutton G.G."/>
            <person name="Nierman W.C."/>
            <person name="Fouts D.E."/>
        </authorList>
    </citation>
    <scope>NUCLEOTIDE SEQUENCE [LARGE SCALE GENOMIC DNA]</scope>
    <source>
        <strain evidence="3 4">Nikolaevo</strain>
    </source>
</reference>
<accession>M6FQA2</accession>
<dbReference type="AlphaFoldDB" id="M6FQA2"/>
<name>M6FQA2_9LEPT</name>
<organism evidence="3 4">
    <name type="scientific">Leptospira kirschneri serovar Bulgarica str. Nikolaevo</name>
    <dbReference type="NCBI Taxonomy" id="1240687"/>
    <lineage>
        <taxon>Bacteria</taxon>
        <taxon>Pseudomonadati</taxon>
        <taxon>Spirochaetota</taxon>
        <taxon>Spirochaetia</taxon>
        <taxon>Leptospirales</taxon>
        <taxon>Leptospiraceae</taxon>
        <taxon>Leptospira</taxon>
    </lineage>
</organism>
<dbReference type="EMBL" id="ANCE01000169">
    <property type="protein sequence ID" value="EMK22421.1"/>
    <property type="molecule type" value="Genomic_DNA"/>
</dbReference>
<proteinExistence type="predicted"/>
<dbReference type="Proteomes" id="UP000011980">
    <property type="component" value="Unassembled WGS sequence"/>
</dbReference>
<evidence type="ECO:0000313" key="3">
    <source>
        <dbReference type="EMBL" id="EMK24886.1"/>
    </source>
</evidence>
<sequence length="38" mass="4307">MILSDRRIFGSSTVKTSFVADGFQDVGMIFLSILRLRE</sequence>